<organism>
    <name type="scientific">Serpula lacrymans var. lacrymans (strain S7.9)</name>
    <name type="common">Dry rot fungus</name>
    <dbReference type="NCBI Taxonomy" id="578457"/>
    <lineage>
        <taxon>Eukaryota</taxon>
        <taxon>Fungi</taxon>
        <taxon>Dikarya</taxon>
        <taxon>Basidiomycota</taxon>
        <taxon>Agaricomycotina</taxon>
        <taxon>Agaricomycetes</taxon>
        <taxon>Agaricomycetidae</taxon>
        <taxon>Boletales</taxon>
        <taxon>Coniophorineae</taxon>
        <taxon>Serpulaceae</taxon>
        <taxon>Serpula</taxon>
    </lineage>
</organism>
<dbReference type="AlphaFoldDB" id="F8NZ22"/>
<dbReference type="GeneID" id="18810362"/>
<proteinExistence type="predicted"/>
<protein>
    <submittedName>
        <fullName evidence="1">Uncharacterized protein</fullName>
    </submittedName>
</protein>
<dbReference type="OrthoDB" id="3160134at2759"/>
<accession>F8NZ22</accession>
<dbReference type="HOGENOM" id="CLU_035918_3_2_1"/>
<dbReference type="KEGG" id="sla:SERLADRAFT_370680"/>
<dbReference type="RefSeq" id="XP_007319604.1">
    <property type="nucleotide sequence ID" value="XM_007319542.1"/>
</dbReference>
<dbReference type="EMBL" id="GL945435">
    <property type="protein sequence ID" value="EGO23842.1"/>
    <property type="molecule type" value="Genomic_DNA"/>
</dbReference>
<dbReference type="InterPro" id="IPR046521">
    <property type="entry name" value="DUF6698"/>
</dbReference>
<name>F8NZ22_SERL9</name>
<evidence type="ECO:0000313" key="1">
    <source>
        <dbReference type="EMBL" id="EGO23842.1"/>
    </source>
</evidence>
<dbReference type="Pfam" id="PF20414">
    <property type="entry name" value="DUF6698"/>
    <property type="match status" value="1"/>
</dbReference>
<sequence length="238" mass="26566">MVHALCSIRILLKNGVQHMDELVGEDGHTLSVEEPRERAVFERLMQMVPGLDTRLQESSSKERGMIADFIQQGSSGAQSDDTKSLKGLILNWVTPPNWLSKEINGYSYNLENPWNGAFCSSLLVSAYKHNFTSPSSVDKGESKATRSSNAQIHEMVMVTPASIAYVATQVKFALCSSPIFTKSSKVTDSESFYNSVLDVFDDPDEAQELNDLLTWWNLFDLDKILGSELVDESEDIFK</sequence>
<gene>
    <name evidence="1" type="ORF">SERLADRAFT_370680</name>
</gene>
<reference evidence="1" key="1">
    <citation type="submission" date="2011-04" db="EMBL/GenBank/DDBJ databases">
        <title>Evolution of plant cell wall degrading machinery underlies the functional diversity of forest fungi.</title>
        <authorList>
            <consortium name="US DOE Joint Genome Institute (JGI-PGF)"/>
            <person name="Eastwood D.C."/>
            <person name="Floudas D."/>
            <person name="Binder M."/>
            <person name="Majcherczyk A."/>
            <person name="Schneider P."/>
            <person name="Aerts A."/>
            <person name="Asiegbu F.O."/>
            <person name="Baker S.E."/>
            <person name="Barry K."/>
            <person name="Bendiksby M."/>
            <person name="Blumentritt M."/>
            <person name="Coutinho P.M."/>
            <person name="Cullen D."/>
            <person name="Cullen D."/>
            <person name="Gathman A."/>
            <person name="Goodell B."/>
            <person name="Henrissat B."/>
            <person name="Ihrmark K."/>
            <person name="Kauserud H."/>
            <person name="Kohler A."/>
            <person name="LaButti K."/>
            <person name="Lapidus A."/>
            <person name="Lavin J.L."/>
            <person name="Lee Y.-H."/>
            <person name="Lindquist E."/>
            <person name="Lilly W."/>
            <person name="Lucas S."/>
            <person name="Morin E."/>
            <person name="Murat C."/>
            <person name="Oguiza J.A."/>
            <person name="Park J."/>
            <person name="Pisabarro A.G."/>
            <person name="Riley R."/>
            <person name="Rosling A."/>
            <person name="Salamov A."/>
            <person name="Schmidt O."/>
            <person name="Schmutz J."/>
            <person name="Skrede I."/>
            <person name="Stenlid J."/>
            <person name="Wiebenga A."/>
            <person name="Xie X."/>
            <person name="Kues U."/>
            <person name="Hibbett D.S."/>
            <person name="Hoffmeister D."/>
            <person name="Hogberg N."/>
            <person name="Martin F."/>
            <person name="Grigoriev I.V."/>
            <person name="Watkinson S.C."/>
        </authorList>
    </citation>
    <scope>NUCLEOTIDE SEQUENCE</scope>
    <source>
        <strain evidence="1">S7.9</strain>
    </source>
</reference>
<dbReference type="Proteomes" id="UP000008064">
    <property type="component" value="Unassembled WGS sequence"/>
</dbReference>